<dbReference type="InterPro" id="IPR056744">
    <property type="entry name" value="TRM5/TYW2-like_N"/>
</dbReference>
<dbReference type="InterPro" id="IPR047042">
    <property type="entry name" value="BipA_II"/>
</dbReference>
<keyword evidence="11 15" id="KW-0496">Mitochondrion</keyword>
<evidence type="ECO:0000256" key="13">
    <source>
        <dbReference type="ARBA" id="ARBA00023242"/>
    </source>
</evidence>
<name>A0A2P6U3T9_CHLSO</name>
<feature type="region of interest" description="Disordered" evidence="16">
    <location>
        <begin position="185"/>
        <end position="241"/>
    </location>
</feature>
<evidence type="ECO:0000256" key="12">
    <source>
        <dbReference type="ARBA" id="ARBA00023134"/>
    </source>
</evidence>
<gene>
    <name evidence="19" type="ORF">C2E21_0225</name>
</gene>
<comment type="similarity">
    <text evidence="3">Belongs to the RRS1 family.</text>
</comment>
<dbReference type="Proteomes" id="UP000239899">
    <property type="component" value="Unassembled WGS sequence"/>
</dbReference>
<dbReference type="InterPro" id="IPR007023">
    <property type="entry name" value="Ribosom_reg"/>
</dbReference>
<dbReference type="PROSITE" id="PS51684">
    <property type="entry name" value="SAM_MT_TRM5_TYW2"/>
    <property type="match status" value="1"/>
</dbReference>
<dbReference type="FunFam" id="2.40.50.250:FF:000001">
    <property type="entry name" value="GTP-binding protein TypA"/>
    <property type="match status" value="1"/>
</dbReference>
<keyword evidence="20" id="KW-1185">Reference proteome</keyword>
<dbReference type="GO" id="GO:0003924">
    <property type="term" value="F:GTPase activity"/>
    <property type="evidence" value="ECO:0007669"/>
    <property type="project" value="InterPro"/>
</dbReference>
<evidence type="ECO:0000256" key="2">
    <source>
        <dbReference type="ARBA" id="ARBA00009775"/>
    </source>
</evidence>
<dbReference type="InterPro" id="IPR029063">
    <property type="entry name" value="SAM-dependent_MTases_sf"/>
</dbReference>
<dbReference type="GO" id="GO:0005759">
    <property type="term" value="C:mitochondrial matrix"/>
    <property type="evidence" value="ECO:0007669"/>
    <property type="project" value="UniProtKB-SubCell"/>
</dbReference>
<keyword evidence="9 15" id="KW-0819">tRNA processing</keyword>
<dbReference type="SUPFAM" id="SSF54980">
    <property type="entry name" value="EF-G C-terminal domain-like"/>
    <property type="match status" value="2"/>
</dbReference>
<dbReference type="GO" id="GO:0070901">
    <property type="term" value="P:mitochondrial tRNA methylation"/>
    <property type="evidence" value="ECO:0007669"/>
    <property type="project" value="UniProtKB-ARBA"/>
</dbReference>
<comment type="caution">
    <text evidence="19">The sequence shown here is derived from an EMBL/GenBank/DDBJ whole genome shotgun (WGS) entry which is preliminary data.</text>
</comment>
<comment type="subunit">
    <text evidence="15">Monomer.</text>
</comment>
<keyword evidence="12" id="KW-0342">GTP-binding</keyword>
<protein>
    <recommendedName>
        <fullName evidence="15">tRNA (guanine(37)-N1)-methyltransferase</fullName>
        <ecNumber evidence="15">2.1.1.228</ecNumber>
    </recommendedName>
    <alternativeName>
        <fullName evidence="15">M1G-methyltransferase</fullName>
    </alternativeName>
    <alternativeName>
        <fullName evidence="15">tRNA [GM37] methyltransferase</fullName>
    </alternativeName>
    <alternativeName>
        <fullName evidence="15">tRNA methyltransferase 5 homolog</fullName>
    </alternativeName>
</protein>
<dbReference type="InterPro" id="IPR000640">
    <property type="entry name" value="EFG_V-like"/>
</dbReference>
<dbReference type="FunFam" id="3.30.300.110:FF:000001">
    <property type="entry name" value="tRNA (guanine(37)-N1)-methyltransferase"/>
    <property type="match status" value="1"/>
</dbReference>
<comment type="similarity">
    <text evidence="2">Belongs to the class I-like SAM-binding methyltransferase superfamily. TRM5/TYW2 family.</text>
</comment>
<dbReference type="FunFam" id="3.40.50.300:FF:000055">
    <property type="entry name" value="GTP-binding protein TypA"/>
    <property type="match status" value="1"/>
</dbReference>
<dbReference type="FunFam" id="3.30.70.240:FF:000002">
    <property type="entry name" value="GTP-binding protein TypA"/>
    <property type="match status" value="1"/>
</dbReference>
<dbReference type="GO" id="GO:0005829">
    <property type="term" value="C:cytosol"/>
    <property type="evidence" value="ECO:0007669"/>
    <property type="project" value="TreeGrafter"/>
</dbReference>
<dbReference type="HAMAP" id="MF_03152">
    <property type="entry name" value="TRM5"/>
    <property type="match status" value="1"/>
</dbReference>
<dbReference type="PANTHER" id="PTHR42908">
    <property type="entry name" value="TRANSLATION ELONGATION FACTOR-RELATED"/>
    <property type="match status" value="1"/>
</dbReference>
<dbReference type="Gene3D" id="3.30.70.870">
    <property type="entry name" value="Elongation Factor G (Translational Gtpase), domain 3"/>
    <property type="match status" value="1"/>
</dbReference>
<evidence type="ECO:0000256" key="8">
    <source>
        <dbReference type="ARBA" id="ARBA00022691"/>
    </source>
</evidence>
<dbReference type="Pfam" id="PF21018">
    <property type="entry name" value="BipA_C"/>
    <property type="match status" value="1"/>
</dbReference>
<dbReference type="SUPFAM" id="SSF53335">
    <property type="entry name" value="S-adenosyl-L-methionine-dependent methyltransferases"/>
    <property type="match status" value="1"/>
</dbReference>
<dbReference type="InterPro" id="IPR027417">
    <property type="entry name" value="P-loop_NTPase"/>
</dbReference>
<dbReference type="Gene3D" id="3.30.70.240">
    <property type="match status" value="1"/>
</dbReference>
<comment type="function">
    <text evidence="15">Specifically methylates the N1 position of guanosine-37 in various cytoplasmic and mitochondrial tRNAs. Methylation is not dependent on the nature of the nucleoside 5' of the target nucleoside. This is the first step in the biosynthesis of wybutosine (yW), a modified base adjacent to the anticodon of tRNAs and required for accurate decoding.</text>
</comment>
<dbReference type="Gene3D" id="2.40.50.250">
    <property type="entry name" value="bipa protein"/>
    <property type="match status" value="1"/>
</dbReference>
<dbReference type="InterPro" id="IPR006298">
    <property type="entry name" value="BipA"/>
</dbReference>
<evidence type="ECO:0000256" key="9">
    <source>
        <dbReference type="ARBA" id="ARBA00022694"/>
    </source>
</evidence>
<dbReference type="FunFam" id="2.40.30.10:FF:000016">
    <property type="entry name" value="GTP-binding protein TypA"/>
    <property type="match status" value="1"/>
</dbReference>
<feature type="domain" description="Tr-type G" evidence="18">
    <location>
        <begin position="453"/>
        <end position="648"/>
    </location>
</feature>
<dbReference type="STRING" id="3076.A0A2P6U3T9"/>
<dbReference type="GO" id="GO:0052906">
    <property type="term" value="F:tRNA (guanine(37)-N1)-methyltransferase activity"/>
    <property type="evidence" value="ECO:0007669"/>
    <property type="project" value="UniProtKB-UniRule"/>
</dbReference>
<feature type="compositionally biased region" description="Polar residues" evidence="16">
    <location>
        <begin position="1607"/>
        <end position="1617"/>
    </location>
</feature>
<dbReference type="GO" id="GO:0009409">
    <property type="term" value="P:response to cold"/>
    <property type="evidence" value="ECO:0007669"/>
    <property type="project" value="UniProtKB-ARBA"/>
</dbReference>
<dbReference type="EMBL" id="LHPG02000001">
    <property type="protein sequence ID" value="PRW60987.1"/>
    <property type="molecule type" value="Genomic_DNA"/>
</dbReference>
<evidence type="ECO:0000313" key="20">
    <source>
        <dbReference type="Proteomes" id="UP000239899"/>
    </source>
</evidence>
<dbReference type="FunFam" id="3.30.70.870:FF:000003">
    <property type="entry name" value="GTP-binding protein TypA"/>
    <property type="match status" value="1"/>
</dbReference>
<dbReference type="InterPro" id="IPR031157">
    <property type="entry name" value="G_TR_CS"/>
</dbReference>
<feature type="compositionally biased region" description="Low complexity" evidence="16">
    <location>
        <begin position="1386"/>
        <end position="1417"/>
    </location>
</feature>
<dbReference type="Pfam" id="PF22042">
    <property type="entry name" value="EF-G_D2"/>
    <property type="match status" value="1"/>
</dbReference>
<evidence type="ECO:0000256" key="1">
    <source>
        <dbReference type="ARBA" id="ARBA00004123"/>
    </source>
</evidence>
<dbReference type="InterPro" id="IPR047041">
    <property type="entry name" value="BipA_GTP-bd_dom"/>
</dbReference>
<evidence type="ECO:0000256" key="15">
    <source>
        <dbReference type="HAMAP-Rule" id="MF_03152"/>
    </source>
</evidence>
<evidence type="ECO:0000256" key="7">
    <source>
        <dbReference type="ARBA" id="ARBA00022679"/>
    </source>
</evidence>
<keyword evidence="6 15" id="KW-0489">Methyltransferase</keyword>
<feature type="region of interest" description="Disordered" evidence="16">
    <location>
        <begin position="254"/>
        <end position="275"/>
    </location>
</feature>
<dbReference type="InterPro" id="IPR030382">
    <property type="entry name" value="MeTrfase_TRM5/TYW2"/>
</dbReference>
<evidence type="ECO:0000259" key="17">
    <source>
        <dbReference type="PROSITE" id="PS51684"/>
    </source>
</evidence>
<feature type="compositionally biased region" description="Gly residues" evidence="16">
    <location>
        <begin position="333"/>
        <end position="344"/>
    </location>
</feature>
<keyword evidence="7 15" id="KW-0808">Transferase</keyword>
<dbReference type="PROSITE" id="PS51722">
    <property type="entry name" value="G_TR_2"/>
    <property type="match status" value="1"/>
</dbReference>
<evidence type="ECO:0000259" key="18">
    <source>
        <dbReference type="PROSITE" id="PS51722"/>
    </source>
</evidence>
<dbReference type="Pfam" id="PF04939">
    <property type="entry name" value="RRS1"/>
    <property type="match status" value="1"/>
</dbReference>
<dbReference type="InterPro" id="IPR035647">
    <property type="entry name" value="EFG_III/V"/>
</dbReference>
<dbReference type="InterPro" id="IPR005225">
    <property type="entry name" value="Small_GTP-bd"/>
</dbReference>
<accession>A0A2P6U3T9</accession>
<dbReference type="CDD" id="cd16263">
    <property type="entry name" value="BipA_III"/>
    <property type="match status" value="1"/>
</dbReference>
<reference evidence="19 20" key="1">
    <citation type="journal article" date="2018" name="Plant J.">
        <title>Genome sequences of Chlorella sorokiniana UTEX 1602 and Micractinium conductrix SAG 241.80: implications to maltose excretion by a green alga.</title>
        <authorList>
            <person name="Arriola M.B."/>
            <person name="Velmurugan N."/>
            <person name="Zhang Y."/>
            <person name="Plunkett M.H."/>
            <person name="Hondzo H."/>
            <person name="Barney B.M."/>
        </authorList>
    </citation>
    <scope>NUCLEOTIDE SEQUENCE [LARGE SCALE GENOMIC DNA]</scope>
    <source>
        <strain evidence="20">UTEX 1602</strain>
    </source>
</reference>
<feature type="region of interest" description="Disordered" evidence="16">
    <location>
        <begin position="1368"/>
        <end position="1417"/>
    </location>
</feature>
<dbReference type="InterPro" id="IPR048876">
    <property type="entry name" value="BipA_C"/>
</dbReference>
<feature type="domain" description="SAM-dependent methyltransferase TRM5/TYW2-type" evidence="17">
    <location>
        <begin position="1191"/>
        <end position="1533"/>
    </location>
</feature>
<dbReference type="SMART" id="SM00838">
    <property type="entry name" value="EFG_C"/>
    <property type="match status" value="1"/>
</dbReference>
<dbReference type="PRINTS" id="PR00315">
    <property type="entry name" value="ELONGATNFCT"/>
</dbReference>
<evidence type="ECO:0000256" key="10">
    <source>
        <dbReference type="ARBA" id="ARBA00022741"/>
    </source>
</evidence>
<dbReference type="Gene3D" id="3.40.50.150">
    <property type="entry name" value="Vaccinia Virus protein VP39"/>
    <property type="match status" value="1"/>
</dbReference>
<dbReference type="Gene3D" id="3.40.50.300">
    <property type="entry name" value="P-loop containing nucleotide triphosphate hydrolases"/>
    <property type="match status" value="1"/>
</dbReference>
<comment type="subcellular location">
    <subcellularLocation>
        <location evidence="15">Mitochondrion matrix</location>
    </subcellularLocation>
    <subcellularLocation>
        <location evidence="1 15">Nucleus</location>
    </subcellularLocation>
    <subcellularLocation>
        <location evidence="15">Cytoplasm</location>
    </subcellularLocation>
    <text evidence="15">Predominantly in the mitochondria and in the nucleus.</text>
</comment>
<keyword evidence="10" id="KW-0547">Nucleotide-binding</keyword>
<dbReference type="CDD" id="cd03691">
    <property type="entry name" value="BipA_TypA_II"/>
    <property type="match status" value="1"/>
</dbReference>
<dbReference type="GO" id="GO:1990904">
    <property type="term" value="C:ribonucleoprotein complex"/>
    <property type="evidence" value="ECO:0007669"/>
    <property type="project" value="TreeGrafter"/>
</dbReference>
<feature type="compositionally biased region" description="Basic and acidic residues" evidence="16">
    <location>
        <begin position="254"/>
        <end position="263"/>
    </location>
</feature>
<keyword evidence="13 15" id="KW-0539">Nucleus</keyword>
<dbReference type="InterPro" id="IPR053905">
    <property type="entry name" value="EF-G-like_DII"/>
</dbReference>
<feature type="binding site" evidence="15">
    <location>
        <position position="1450"/>
    </location>
    <ligand>
        <name>S-adenosyl-L-methionine</name>
        <dbReference type="ChEBI" id="CHEBI:59789"/>
    </ligand>
</feature>
<dbReference type="EC" id="2.1.1.228" evidence="15"/>
<dbReference type="InterPro" id="IPR000795">
    <property type="entry name" value="T_Tr_GTP-bd_dom"/>
</dbReference>
<dbReference type="SUPFAM" id="SSF52540">
    <property type="entry name" value="P-loop containing nucleoside triphosphate hydrolases"/>
    <property type="match status" value="1"/>
</dbReference>
<evidence type="ECO:0000313" key="19">
    <source>
        <dbReference type="EMBL" id="PRW60987.1"/>
    </source>
</evidence>
<dbReference type="InterPro" id="IPR025792">
    <property type="entry name" value="tRNA_Gua_MeTrfase_euk"/>
</dbReference>
<dbReference type="Pfam" id="PF25133">
    <property type="entry name" value="TYW2_N_2"/>
    <property type="match status" value="1"/>
</dbReference>
<dbReference type="GO" id="GO:0005634">
    <property type="term" value="C:nucleus"/>
    <property type="evidence" value="ECO:0007669"/>
    <property type="project" value="UniProtKB-SubCell"/>
</dbReference>
<evidence type="ECO:0000256" key="4">
    <source>
        <dbReference type="ARBA" id="ARBA00022490"/>
    </source>
</evidence>
<feature type="compositionally biased region" description="Gly residues" evidence="16">
    <location>
        <begin position="354"/>
        <end position="368"/>
    </location>
</feature>
<evidence type="ECO:0000256" key="5">
    <source>
        <dbReference type="ARBA" id="ARBA00022517"/>
    </source>
</evidence>
<proteinExistence type="inferred from homology"/>
<dbReference type="Gene3D" id="2.40.30.10">
    <property type="entry name" value="Translation factors"/>
    <property type="match status" value="1"/>
</dbReference>
<dbReference type="PANTHER" id="PTHR42908:SF8">
    <property type="entry name" value="TR-TYPE G DOMAIN-CONTAINING PROTEIN"/>
    <property type="match status" value="1"/>
</dbReference>
<keyword evidence="4 15" id="KW-0963">Cytoplasm</keyword>
<dbReference type="InterPro" id="IPR056743">
    <property type="entry name" value="TRM5-TYW2-like_MTfase"/>
</dbReference>
<dbReference type="InterPro" id="IPR042116">
    <property type="entry name" value="TypA/BipA_C"/>
</dbReference>
<feature type="compositionally biased region" description="Low complexity" evidence="16">
    <location>
        <begin position="187"/>
        <end position="215"/>
    </location>
</feature>
<sequence>MEGEAPEVVHVTAADLGLQPGEAHDGPLALDLGNLMACDISAIDAAAFAGGAAATDAACHRLAQTIFQSLAARLFALPSEAAPVGRVAHLPTPTTVLPREKPIPKPRPPTKWELFAQRKGIEKRKRSKVEWDEASGDWKRRYGYKRANDEAAVPIIEARPDEQAGVEDPFTRQRAEKRERVKKQEKQQLANLKAAAKAGGSGALPPTLRLAAALPEHGKGRPAKRKELRDELKAASRQATVSTASMGKFDRLARGEKAEDRAAARGKKRKFLPTADKGGVERQLTSKAVDRILAANADDIVDVKRAIGKFEAAAREERHRLKQKGFNKKGRLEGGSGGGGGGGKGGKKAAGAAAAGGKGGKGGKAGGGGKKKGNAVVRQPQQVVAGRPGQSAAPVAAFVSQGQLSGRHAGRGVAAAPQQRQLQRSCRRLTAAAAAATLEAPPAAGSGETTTRDDIRNVAIIAHVDHGKTTLVDAMLKQAKVFRDNQAVEVRIMDSNDLERERGITILSKNTAVRFKGTKINIIDTPGHADFGGEVERVLNMADGVLLLVDSVEGPMPQTRFVTRKALELNKKVVVVVNKVDRPAARPDWVVDQTFELFLDLGATDEQCDFPVVYASGIAGIAGPSPEELADDLEPLFDLIVREVAPPAVQMDAPLQMLVTNLDYDEHKGRIAIGRVQAGTLRKGDSVVFTKPGDAKPQTGRVSELFVYDNFARTPVDEVAAGDICALTGLGNVSIGETICDPSDVRPLPTIEVEEPTVRMTFSVNTSPFAGQEGKFVTSRNLKDRLERELERNLALRVEPGEGAESFEVSGRGSLHLGILMENMRREGYEFEVGPPKVITKRDEATGDRMEPMEEAVVEVPEEHVGQVVDLMGQRKAQMVDMTAGSEATTRLKYQIPTRALLGLRNAMLTATKGTAVLNTNLIGYTPFVGEILTRENGSLVCHETGQVTAYAIDSVQQRGRLFVAPGDQVYENQVIGIYQRQGDLKVNPCKKKALTNMRAAGKDATVVISEPIPVTLDYALEYIADDELVEVTPASAAAVDEEMAAAGSAANGGSAATQRPFLLPEELRTQFDQQVDLMAVRVPKQSTNQYMKRLSKHLFNKPRIRNVMDDAEAPDGRLLLLDEALASEADLEGREVPGVGGEPARSLAQFIRDEGLSLARTQVAVDYSYWPAHAVLQRLLPAGTEVPSSFETVGHIAHLNLREELLPHKHTIGQVILDKNPRLRTVVNKVASIENEFRVFPQEVLAGEPCCETEVRQHGARFRLDYAKVYWNSRLEREHQRLVGLFRPDDVVLDAMAGIGPFAIPAAQKGCLVYANDLNPASFEYLCTNIKLNRVGGKVLPFNQDGRAFMRQAAAGGLDLAAAAAIVPPPPAKPAKGSSKDKKQQQQPGAEQGQQQQLQADAEQPPQQQQQQQAHAVAVGAAPAAAAASAAADGTSSSGSGLFQHIVMNLPAAAVEFLDALNGSFCPRLWEGQPLPLVHVYTFAKGEEELAGLRQRVESHLGGQLDEEPQVHLVRDVAPKKLMVCVSFRVPRSLAFASDAAAACARNVMVAAPTKQHARARGGVPVLIAAAALALIFSALRLPDAGRKAWQPKSAVIHSSILLQHGSQEQQTKQHGSQAQQELEQQPPASPALDLQLEAGMPVHGRLHKRGPLPALVDLAAGRSADELSYRGPWAVQRMAGSAPPFPSKWCAVMFNDKYRLIYLKCPKTAGNTLAFYFGLCIKEQKDTCLNFLDVSNVTEVQRLVSAWQDYFVFGFTRNILARAISQYRYLTHFMHSCPLVPWGQFCADPFVLGDACQRAAAAGDPCCQQTPEHQYVHVLPQAHCFTTVNDTSAVDWLGRVEHFEEDFSALVQLLNARPGVPQLPPPANLSAVNKPAQAPCTPSGRQLLDETIDQGSAVWQLREGIFNPCDPRDYFRGAHAHCHADLVRFFQEDFGFLGSQQLDL</sequence>
<dbReference type="Pfam" id="PF02475">
    <property type="entry name" value="TRM5-TYW2_MTfase"/>
    <property type="match status" value="1"/>
</dbReference>
<dbReference type="NCBIfam" id="TIGR01394">
    <property type="entry name" value="TypA_BipA"/>
    <property type="match status" value="1"/>
</dbReference>
<dbReference type="Pfam" id="PF00009">
    <property type="entry name" value="GTP_EFTU"/>
    <property type="match status" value="1"/>
</dbReference>
<feature type="region of interest" description="Disordered" evidence="16">
    <location>
        <begin position="1607"/>
        <end position="1630"/>
    </location>
</feature>
<dbReference type="PROSITE" id="PS00301">
    <property type="entry name" value="G_TR_1"/>
    <property type="match status" value="1"/>
</dbReference>
<dbReference type="GO" id="GO:0042254">
    <property type="term" value="P:ribosome biogenesis"/>
    <property type="evidence" value="ECO:0007669"/>
    <property type="project" value="UniProtKB-KW"/>
</dbReference>
<feature type="region of interest" description="Disordered" evidence="16">
    <location>
        <begin position="318"/>
        <end position="374"/>
    </location>
</feature>
<comment type="catalytic activity">
    <reaction evidence="14 15">
        <text>guanosine(37) in tRNA + S-adenosyl-L-methionine = N(1)-methylguanosine(37) in tRNA + S-adenosyl-L-homocysteine + H(+)</text>
        <dbReference type="Rhea" id="RHEA:36899"/>
        <dbReference type="Rhea" id="RHEA-COMP:10145"/>
        <dbReference type="Rhea" id="RHEA-COMP:10147"/>
        <dbReference type="ChEBI" id="CHEBI:15378"/>
        <dbReference type="ChEBI" id="CHEBI:57856"/>
        <dbReference type="ChEBI" id="CHEBI:59789"/>
        <dbReference type="ChEBI" id="CHEBI:73542"/>
        <dbReference type="ChEBI" id="CHEBI:74269"/>
        <dbReference type="EC" id="2.1.1.228"/>
    </reaction>
</comment>
<evidence type="ECO:0000256" key="14">
    <source>
        <dbReference type="ARBA" id="ARBA00047783"/>
    </source>
</evidence>
<evidence type="ECO:0000256" key="11">
    <source>
        <dbReference type="ARBA" id="ARBA00023128"/>
    </source>
</evidence>
<evidence type="ECO:0000256" key="3">
    <source>
        <dbReference type="ARBA" id="ARBA00010077"/>
    </source>
</evidence>
<dbReference type="CDD" id="cd01891">
    <property type="entry name" value="TypA_BipA"/>
    <property type="match status" value="1"/>
</dbReference>
<dbReference type="OrthoDB" id="364892at2759"/>
<dbReference type="SUPFAM" id="SSF50447">
    <property type="entry name" value="Translation proteins"/>
    <property type="match status" value="1"/>
</dbReference>
<dbReference type="NCBIfam" id="TIGR00231">
    <property type="entry name" value="small_GTP"/>
    <property type="match status" value="1"/>
</dbReference>
<evidence type="ECO:0000256" key="16">
    <source>
        <dbReference type="SAM" id="MobiDB-lite"/>
    </source>
</evidence>
<dbReference type="Gene3D" id="3.30.300.110">
    <property type="entry name" value="Met-10+ protein-like domains"/>
    <property type="match status" value="1"/>
</dbReference>
<dbReference type="GO" id="GO:0005525">
    <property type="term" value="F:GTP binding"/>
    <property type="evidence" value="ECO:0007669"/>
    <property type="project" value="UniProtKB-KW"/>
</dbReference>
<feature type="binding site" evidence="15">
    <location>
        <position position="1280"/>
    </location>
    <ligand>
        <name>S-adenosyl-L-methionine</name>
        <dbReference type="ChEBI" id="CHEBI:59789"/>
    </ligand>
</feature>
<comment type="similarity">
    <text evidence="15">Belongs to the TRM5 / TYW2 family.</text>
</comment>
<feature type="compositionally biased region" description="Basic and acidic residues" evidence="16">
    <location>
        <begin position="225"/>
        <end position="234"/>
    </location>
</feature>
<evidence type="ECO:0000256" key="6">
    <source>
        <dbReference type="ARBA" id="ARBA00022603"/>
    </source>
</evidence>
<feature type="compositionally biased region" description="Basic residues" evidence="16">
    <location>
        <begin position="320"/>
        <end position="329"/>
    </location>
</feature>
<dbReference type="Pfam" id="PF00679">
    <property type="entry name" value="EFG_C"/>
    <property type="match status" value="1"/>
</dbReference>
<organism evidence="19 20">
    <name type="scientific">Chlorella sorokiniana</name>
    <name type="common">Freshwater green alga</name>
    <dbReference type="NCBI Taxonomy" id="3076"/>
    <lineage>
        <taxon>Eukaryota</taxon>
        <taxon>Viridiplantae</taxon>
        <taxon>Chlorophyta</taxon>
        <taxon>core chlorophytes</taxon>
        <taxon>Trebouxiophyceae</taxon>
        <taxon>Chlorellales</taxon>
        <taxon>Chlorellaceae</taxon>
        <taxon>Chlorella clade</taxon>
        <taxon>Chlorella</taxon>
    </lineage>
</organism>
<keyword evidence="8 15" id="KW-0949">S-adenosyl-L-methionine</keyword>
<dbReference type="InterPro" id="IPR047043">
    <property type="entry name" value="BipA_III"/>
</dbReference>
<dbReference type="HAMAP" id="MF_00849">
    <property type="entry name" value="BipA"/>
    <property type="match status" value="1"/>
</dbReference>
<feature type="compositionally biased region" description="Low complexity" evidence="16">
    <location>
        <begin position="1618"/>
        <end position="1628"/>
    </location>
</feature>
<keyword evidence="5" id="KW-0690">Ribosome biogenesis</keyword>
<feature type="binding site" evidence="15">
    <location>
        <begin position="1318"/>
        <end position="1319"/>
    </location>
    <ligand>
        <name>S-adenosyl-L-methionine</name>
        <dbReference type="ChEBI" id="CHEBI:59789"/>
    </ligand>
</feature>
<feature type="binding site" evidence="15">
    <location>
        <begin position="1346"/>
        <end position="1347"/>
    </location>
    <ligand>
        <name>S-adenosyl-L-methionine</name>
        <dbReference type="ChEBI" id="CHEBI:59789"/>
    </ligand>
</feature>
<dbReference type="InterPro" id="IPR009000">
    <property type="entry name" value="Transl_B-barrel_sf"/>
</dbReference>